<dbReference type="Proteomes" id="UP001140087">
    <property type="component" value="Unassembled WGS sequence"/>
</dbReference>
<reference evidence="1" key="1">
    <citation type="submission" date="2022-07" db="EMBL/GenBank/DDBJ databases">
        <title>Phylogenomic reconstructions and comparative analyses of Kickxellomycotina fungi.</title>
        <authorList>
            <person name="Reynolds N.K."/>
            <person name="Stajich J.E."/>
            <person name="Barry K."/>
            <person name="Grigoriev I.V."/>
            <person name="Crous P."/>
            <person name="Smith M.E."/>
        </authorList>
    </citation>
    <scope>NUCLEOTIDE SEQUENCE</scope>
    <source>
        <strain evidence="1">BCRC 34780</strain>
    </source>
</reference>
<organism evidence="1 2">
    <name type="scientific">Coemansia helicoidea</name>
    <dbReference type="NCBI Taxonomy" id="1286919"/>
    <lineage>
        <taxon>Eukaryota</taxon>
        <taxon>Fungi</taxon>
        <taxon>Fungi incertae sedis</taxon>
        <taxon>Zoopagomycota</taxon>
        <taxon>Kickxellomycotina</taxon>
        <taxon>Kickxellomycetes</taxon>
        <taxon>Kickxellales</taxon>
        <taxon>Kickxellaceae</taxon>
        <taxon>Coemansia</taxon>
    </lineage>
</organism>
<accession>A0ACC1KZR3</accession>
<comment type="caution">
    <text evidence="1">The sequence shown here is derived from an EMBL/GenBank/DDBJ whole genome shotgun (WGS) entry which is preliminary data.</text>
</comment>
<evidence type="ECO:0000313" key="1">
    <source>
        <dbReference type="EMBL" id="KAJ2798148.1"/>
    </source>
</evidence>
<proteinExistence type="predicted"/>
<gene>
    <name evidence="1" type="ORF">H4R21_004049</name>
</gene>
<name>A0ACC1KZR3_9FUNG</name>
<sequence>MDAPPMWLVGYYCGVVDVLSPACGLAVAVSAVVLLTMYGDIANSVTVRVSGMLGLTDAAHQICQLMVRELAMRPAHQNHDSAAARLSAFAPYFLRLLNVLVVNRVALDLEINFLGWFPCSRMLRWVLRHYVSAAAALALALSLPLLATPAHFDGAFLYAQWTFGSTARDIAYIALTFYVWVLLLLLNFAAVVVGVVVRLRTQLPSAANPTSSLSTRVMLSLEHHMRRKARILLLYPLSPILFYGPSLVFFWVQTLHLRQTRATRAIWITASVVGPLQALYDFAVFALLPPVHRVVAWHWTLHKDADNIPLIVTARRDSTFAALSPRAGLSVEEVWVQDVATPYSPPLRLSDA</sequence>
<keyword evidence="2" id="KW-1185">Reference proteome</keyword>
<dbReference type="EMBL" id="JANBUN010001437">
    <property type="protein sequence ID" value="KAJ2798148.1"/>
    <property type="molecule type" value="Genomic_DNA"/>
</dbReference>
<protein>
    <submittedName>
        <fullName evidence="1">Uncharacterized protein</fullName>
    </submittedName>
</protein>
<evidence type="ECO:0000313" key="2">
    <source>
        <dbReference type="Proteomes" id="UP001140087"/>
    </source>
</evidence>